<dbReference type="AlphaFoldDB" id="A0A1M6VPQ5"/>
<sequence length="337" mass="39351">MNRQQLWTDLDISERQVILEKVREKRKLDVIAIEKDFWVSMVLKALFSLPVGKSIVFKGGTSLSKGWNLIDRFSEDIDLAIDREFFGFAKELGKNQRDKLRKTSKKYIEETLAPTLANQLGELGLADQINVLVPLVKESDKDPMELFIEYKSVLPSINPYINKRVKLEISCRSMREPFKEIPMRSMIAEEYADESFAEAPFLVPTVLPGRTFLEKVFLLHEEFNRPNGCTHLERLTRHLYDIEKMMDKSFAKEAMNDSQLYNDIVEHRSKFTAWSGLDYKSHQPSTISFVPPSEVEDSLRRDYTSMQQNFIYGDSLPYDALIDRIKQLQQRFRDIKF</sequence>
<dbReference type="InterPro" id="IPR014942">
    <property type="entry name" value="AbiEii"/>
</dbReference>
<dbReference type="Gene3D" id="3.10.450.620">
    <property type="entry name" value="JHP933, nucleotidyltransferase-like core domain"/>
    <property type="match status" value="1"/>
</dbReference>
<evidence type="ECO:0000313" key="1">
    <source>
        <dbReference type="EMBL" id="SHK83512.1"/>
    </source>
</evidence>
<proteinExistence type="predicted"/>
<organism evidence="1 2">
    <name type="scientific">Xylanibacter ruminicola</name>
    <name type="common">Prevotella ruminicola</name>
    <dbReference type="NCBI Taxonomy" id="839"/>
    <lineage>
        <taxon>Bacteria</taxon>
        <taxon>Pseudomonadati</taxon>
        <taxon>Bacteroidota</taxon>
        <taxon>Bacteroidia</taxon>
        <taxon>Bacteroidales</taxon>
        <taxon>Prevotellaceae</taxon>
        <taxon>Xylanibacter</taxon>
    </lineage>
</organism>
<accession>A0A1M6VPQ5</accession>
<reference evidence="1 2" key="1">
    <citation type="submission" date="2016-11" db="EMBL/GenBank/DDBJ databases">
        <authorList>
            <person name="Jaros S."/>
            <person name="Januszkiewicz K."/>
            <person name="Wedrychowicz H."/>
        </authorList>
    </citation>
    <scope>NUCLEOTIDE SEQUENCE [LARGE SCALE GENOMIC DNA]</scope>
    <source>
        <strain evidence="1 2">KHT3</strain>
    </source>
</reference>
<dbReference type="EMBL" id="FRBD01000013">
    <property type="protein sequence ID" value="SHK83512.1"/>
    <property type="molecule type" value="Genomic_DNA"/>
</dbReference>
<name>A0A1M6VPQ5_XYLRU</name>
<keyword evidence="1" id="KW-0808">Transferase</keyword>
<evidence type="ECO:0000313" key="2">
    <source>
        <dbReference type="Proteomes" id="UP000184130"/>
    </source>
</evidence>
<dbReference type="OrthoDB" id="9780929at2"/>
<dbReference type="Proteomes" id="UP000184130">
    <property type="component" value="Unassembled WGS sequence"/>
</dbReference>
<dbReference type="Pfam" id="PF08843">
    <property type="entry name" value="AbiEii"/>
    <property type="match status" value="1"/>
</dbReference>
<dbReference type="RefSeq" id="WP_073208880.1">
    <property type="nucleotide sequence ID" value="NZ_FRBD01000013.1"/>
</dbReference>
<dbReference type="GO" id="GO:0016740">
    <property type="term" value="F:transferase activity"/>
    <property type="evidence" value="ECO:0007669"/>
    <property type="project" value="UniProtKB-KW"/>
</dbReference>
<gene>
    <name evidence="1" type="ORF">SAMN05216463_11392</name>
</gene>
<protein>
    <submittedName>
        <fullName evidence="1">Nucleotidyl transferase AbiEii toxin, Type IV TA system</fullName>
    </submittedName>
</protein>